<evidence type="ECO:0000256" key="1">
    <source>
        <dbReference type="ARBA" id="ARBA00007870"/>
    </source>
</evidence>
<evidence type="ECO:0000256" key="2">
    <source>
        <dbReference type="ARBA" id="ARBA00022857"/>
    </source>
</evidence>
<evidence type="ECO:0000313" key="8">
    <source>
        <dbReference type="Proteomes" id="UP000652763"/>
    </source>
</evidence>
<evidence type="ECO:0000259" key="5">
    <source>
        <dbReference type="Pfam" id="PF02558"/>
    </source>
</evidence>
<reference evidence="7 8" key="1">
    <citation type="submission" date="2020-08" db="EMBL/GenBank/DDBJ databases">
        <title>A Genomic Blueprint of the Chicken Gut Microbiome.</title>
        <authorList>
            <person name="Gilroy R."/>
            <person name="Ravi A."/>
            <person name="Getino M."/>
            <person name="Pursley I."/>
            <person name="Horton D.L."/>
            <person name="Alikhan N.-F."/>
            <person name="Baker D."/>
            <person name="Gharbi K."/>
            <person name="Hall N."/>
            <person name="Watson M."/>
            <person name="Adriaenssens E.M."/>
            <person name="Foster-Nyarko E."/>
            <person name="Jarju S."/>
            <person name="Secka A."/>
            <person name="Antonio M."/>
            <person name="Oren A."/>
            <person name="Chaudhuri R."/>
            <person name="La Ragione R.M."/>
            <person name="Hildebrand F."/>
            <person name="Pallen M.J."/>
        </authorList>
    </citation>
    <scope>NUCLEOTIDE SEQUENCE [LARGE SCALE GENOMIC DNA]</scope>
    <source>
        <strain evidence="7 8">Sa2BUA2</strain>
    </source>
</reference>
<dbReference type="RefSeq" id="WP_191748592.1">
    <property type="nucleotide sequence ID" value="NZ_JACSQC010000007.1"/>
</dbReference>
<gene>
    <name evidence="7" type="ORF">H9638_14670</name>
</gene>
<feature type="domain" description="Ketopantoate reductase N-terminal" evidence="5">
    <location>
        <begin position="16"/>
        <end position="167"/>
    </location>
</feature>
<dbReference type="InterPro" id="IPR013752">
    <property type="entry name" value="KPA_reductase"/>
</dbReference>
<comment type="function">
    <text evidence="4">Catalyzes the NADPH-dependent reduction of ketopantoate into pantoic acid.</text>
</comment>
<dbReference type="InterPro" id="IPR008927">
    <property type="entry name" value="6-PGluconate_DH-like_C_sf"/>
</dbReference>
<dbReference type="PANTHER" id="PTHR21708">
    <property type="entry name" value="PROBABLE 2-DEHYDROPANTOATE 2-REDUCTASE"/>
    <property type="match status" value="1"/>
</dbReference>
<dbReference type="InterPro" id="IPR036291">
    <property type="entry name" value="NAD(P)-bd_dom_sf"/>
</dbReference>
<evidence type="ECO:0000256" key="3">
    <source>
        <dbReference type="ARBA" id="ARBA00023002"/>
    </source>
</evidence>
<keyword evidence="8" id="KW-1185">Reference proteome</keyword>
<keyword evidence="3 4" id="KW-0560">Oxidoreductase</keyword>
<accession>A0ABR8YLX6</accession>
<protein>
    <recommendedName>
        <fullName evidence="4">2-dehydropantoate 2-reductase</fullName>
        <ecNumber evidence="4">1.1.1.169</ecNumber>
    </recommendedName>
    <alternativeName>
        <fullName evidence="4">Ketopantoate reductase</fullName>
    </alternativeName>
</protein>
<dbReference type="InterPro" id="IPR013332">
    <property type="entry name" value="KPR_N"/>
</dbReference>
<evidence type="ECO:0000259" key="6">
    <source>
        <dbReference type="Pfam" id="PF08546"/>
    </source>
</evidence>
<proteinExistence type="inferred from homology"/>
<evidence type="ECO:0000256" key="4">
    <source>
        <dbReference type="RuleBase" id="RU362068"/>
    </source>
</evidence>
<organism evidence="7 8">
    <name type="scientific">Arthrobacter pullicola</name>
    <dbReference type="NCBI Taxonomy" id="2762224"/>
    <lineage>
        <taxon>Bacteria</taxon>
        <taxon>Bacillati</taxon>
        <taxon>Actinomycetota</taxon>
        <taxon>Actinomycetes</taxon>
        <taxon>Micrococcales</taxon>
        <taxon>Micrococcaceae</taxon>
        <taxon>Arthrobacter</taxon>
    </lineage>
</organism>
<dbReference type="PANTHER" id="PTHR21708:SF26">
    <property type="entry name" value="2-DEHYDROPANTOATE 2-REDUCTASE"/>
    <property type="match status" value="1"/>
</dbReference>
<dbReference type="Pfam" id="PF02558">
    <property type="entry name" value="ApbA"/>
    <property type="match status" value="1"/>
</dbReference>
<name>A0ABR8YLX6_9MICC</name>
<dbReference type="InterPro" id="IPR003710">
    <property type="entry name" value="ApbA"/>
</dbReference>
<dbReference type="InterPro" id="IPR051402">
    <property type="entry name" value="KPR-Related"/>
</dbReference>
<evidence type="ECO:0000313" key="7">
    <source>
        <dbReference type="EMBL" id="MBD8045053.1"/>
    </source>
</evidence>
<dbReference type="EC" id="1.1.1.169" evidence="4"/>
<comment type="similarity">
    <text evidence="1 4">Belongs to the ketopantoate reductase family.</text>
</comment>
<dbReference type="Pfam" id="PF08546">
    <property type="entry name" value="ApbA_C"/>
    <property type="match status" value="1"/>
</dbReference>
<keyword evidence="4" id="KW-0566">Pantothenate biosynthesis</keyword>
<dbReference type="SUPFAM" id="SSF48179">
    <property type="entry name" value="6-phosphogluconate dehydrogenase C-terminal domain-like"/>
    <property type="match status" value="1"/>
</dbReference>
<dbReference type="Gene3D" id="3.40.50.720">
    <property type="entry name" value="NAD(P)-binding Rossmann-like Domain"/>
    <property type="match status" value="1"/>
</dbReference>
<comment type="caution">
    <text evidence="7">The sequence shown here is derived from an EMBL/GenBank/DDBJ whole genome shotgun (WGS) entry which is preliminary data.</text>
</comment>
<sequence>MTNSAEAPASGDTLKIGVVGAGGVGAYFAAVLARAGHEVHLVATPRHIEPIRSNGIRVTRGDGSEGFTARPASISTDAAEIGACDAVIVASKAGQVREALLEAKALVGTDTAVLPLQNGVSATQQITDAVGPGHALGGVCLIISYLTEPGIVHHVGSQPGITLGELNGNVTSRVEKLAAALADAQVQTTISLHITADMWRKFMLITSYGGVGALSREPVGRTRANPLSRSLVRDAMSEVAHLATAAGTPLDETDVEAMMRQYDTFDPSSTSSMQRDLAAGRPSEIDEQTGAVVRIAGRYGVPVPIHDTIYRALKLRDG</sequence>
<dbReference type="InterPro" id="IPR013328">
    <property type="entry name" value="6PGD_dom2"/>
</dbReference>
<dbReference type="Proteomes" id="UP000652763">
    <property type="component" value="Unassembled WGS sequence"/>
</dbReference>
<comment type="catalytic activity">
    <reaction evidence="4">
        <text>(R)-pantoate + NADP(+) = 2-dehydropantoate + NADPH + H(+)</text>
        <dbReference type="Rhea" id="RHEA:16233"/>
        <dbReference type="ChEBI" id="CHEBI:11561"/>
        <dbReference type="ChEBI" id="CHEBI:15378"/>
        <dbReference type="ChEBI" id="CHEBI:15980"/>
        <dbReference type="ChEBI" id="CHEBI:57783"/>
        <dbReference type="ChEBI" id="CHEBI:58349"/>
        <dbReference type="EC" id="1.1.1.169"/>
    </reaction>
</comment>
<keyword evidence="2 4" id="KW-0521">NADP</keyword>
<dbReference type="EMBL" id="JACSQC010000007">
    <property type="protein sequence ID" value="MBD8045053.1"/>
    <property type="molecule type" value="Genomic_DNA"/>
</dbReference>
<feature type="domain" description="Ketopantoate reductase C-terminal" evidence="6">
    <location>
        <begin position="194"/>
        <end position="315"/>
    </location>
</feature>
<dbReference type="Gene3D" id="1.10.1040.10">
    <property type="entry name" value="N-(1-d-carboxylethyl)-l-norvaline Dehydrogenase, domain 2"/>
    <property type="match status" value="1"/>
</dbReference>
<dbReference type="SUPFAM" id="SSF51735">
    <property type="entry name" value="NAD(P)-binding Rossmann-fold domains"/>
    <property type="match status" value="1"/>
</dbReference>
<comment type="pathway">
    <text evidence="4">Cofactor biosynthesis; (R)-pantothenate biosynthesis; (R)-pantoate from 3-methyl-2-oxobutanoate: step 2/2.</text>
</comment>
<dbReference type="NCBIfam" id="TIGR00745">
    <property type="entry name" value="apbA_panE"/>
    <property type="match status" value="1"/>
</dbReference>